<dbReference type="EMBL" id="MASJ01000005">
    <property type="protein sequence ID" value="OCS87087.1"/>
    <property type="molecule type" value="Genomic_DNA"/>
</dbReference>
<gene>
    <name evidence="3" type="ORF">A6M13_11460</name>
</gene>
<dbReference type="Gene3D" id="3.30.65.10">
    <property type="entry name" value="Bacterial Topoisomerase I, domain 1"/>
    <property type="match status" value="1"/>
</dbReference>
<keyword evidence="4" id="KW-1185">Reference proteome</keyword>
<evidence type="ECO:0000259" key="2">
    <source>
        <dbReference type="PROSITE" id="PS50965"/>
    </source>
</evidence>
<dbReference type="Pfam" id="PF01396">
    <property type="entry name" value="Zn_ribbon_Top1"/>
    <property type="match status" value="1"/>
</dbReference>
<sequence>MKDFIGLGIFAALVVTLALQLPVLFLLMMGGAFWLWHTQQASIKGYIGEWHVKRTLQTMQQPMFQLQNIYVQHASGMYTQLDHIVMTAGGIFVIETKNYTGVIVGDGTQSEWTQQIGQHEYAFYNPCWQNAGHVRALQQYVERDIPIFSLVVFHDKARLQLINAEEVVSMKQLRARIAQAPVQLDESQMAAIRLQLQPLQKNMWTMWKQARAHREQLNTRPERAQQTACCPQCGGKLVERSGAYGAFLGCRHYPNCTYTKKI</sequence>
<evidence type="ECO:0000256" key="1">
    <source>
        <dbReference type="SAM" id="Phobius"/>
    </source>
</evidence>
<dbReference type="GO" id="GO:0003916">
    <property type="term" value="F:DNA topoisomerase activity"/>
    <property type="evidence" value="ECO:0007669"/>
    <property type="project" value="InterPro"/>
</dbReference>
<keyword evidence="1" id="KW-1133">Transmembrane helix</keyword>
<dbReference type="Pfam" id="PF08378">
    <property type="entry name" value="NERD"/>
    <property type="match status" value="1"/>
</dbReference>
<dbReference type="SUPFAM" id="SSF57783">
    <property type="entry name" value="Zinc beta-ribbon"/>
    <property type="match status" value="1"/>
</dbReference>
<accession>A0A1C0YIU5</accession>
<dbReference type="GO" id="GO:0005694">
    <property type="term" value="C:chromosome"/>
    <property type="evidence" value="ECO:0007669"/>
    <property type="project" value="InterPro"/>
</dbReference>
<name>A0A1C0YIU5_9BACL</name>
<dbReference type="RefSeq" id="WP_066543875.1">
    <property type="nucleotide sequence ID" value="NZ_MASJ01000005.1"/>
</dbReference>
<reference evidence="3 4" key="1">
    <citation type="submission" date="2016-07" db="EMBL/GenBank/DDBJ databases">
        <title>Caryophanon tenue genome sequencing.</title>
        <authorList>
            <person name="Verma A."/>
            <person name="Pal Y."/>
            <person name="Krishnamurthi S."/>
        </authorList>
    </citation>
    <scope>NUCLEOTIDE SEQUENCE [LARGE SCALE GENOMIC DNA]</scope>
    <source>
        <strain evidence="3 4">DSM 14152</strain>
    </source>
</reference>
<proteinExistence type="predicted"/>
<keyword evidence="1" id="KW-0472">Membrane</keyword>
<dbReference type="Proteomes" id="UP000093199">
    <property type="component" value="Unassembled WGS sequence"/>
</dbReference>
<dbReference type="InterPro" id="IPR011528">
    <property type="entry name" value="NERD"/>
</dbReference>
<dbReference type="GO" id="GO:0003677">
    <property type="term" value="F:DNA binding"/>
    <property type="evidence" value="ECO:0007669"/>
    <property type="project" value="InterPro"/>
</dbReference>
<evidence type="ECO:0000313" key="4">
    <source>
        <dbReference type="Proteomes" id="UP000093199"/>
    </source>
</evidence>
<feature type="transmembrane region" description="Helical" evidence="1">
    <location>
        <begin position="7"/>
        <end position="36"/>
    </location>
</feature>
<keyword evidence="1" id="KW-0812">Transmembrane</keyword>
<dbReference type="OrthoDB" id="5782056at2"/>
<dbReference type="InterPro" id="IPR013498">
    <property type="entry name" value="Topo_IA_Znf"/>
</dbReference>
<protein>
    <recommendedName>
        <fullName evidence="2">NERD domain-containing protein</fullName>
    </recommendedName>
</protein>
<feature type="domain" description="NERD" evidence="2">
    <location>
        <begin position="44"/>
        <end position="160"/>
    </location>
</feature>
<dbReference type="AlphaFoldDB" id="A0A1C0YIU5"/>
<comment type="caution">
    <text evidence="3">The sequence shown here is derived from an EMBL/GenBank/DDBJ whole genome shotgun (WGS) entry which is preliminary data.</text>
</comment>
<dbReference type="GO" id="GO:0006265">
    <property type="term" value="P:DNA topological change"/>
    <property type="evidence" value="ECO:0007669"/>
    <property type="project" value="InterPro"/>
</dbReference>
<dbReference type="STRING" id="33978.A6M13_11460"/>
<evidence type="ECO:0000313" key="3">
    <source>
        <dbReference type="EMBL" id="OCS87087.1"/>
    </source>
</evidence>
<dbReference type="PROSITE" id="PS50965">
    <property type="entry name" value="NERD"/>
    <property type="match status" value="1"/>
</dbReference>
<organism evidence="3 4">
    <name type="scientific">Caryophanon tenue</name>
    <dbReference type="NCBI Taxonomy" id="33978"/>
    <lineage>
        <taxon>Bacteria</taxon>
        <taxon>Bacillati</taxon>
        <taxon>Bacillota</taxon>
        <taxon>Bacilli</taxon>
        <taxon>Bacillales</taxon>
        <taxon>Caryophanaceae</taxon>
        <taxon>Caryophanon</taxon>
    </lineage>
</organism>